<dbReference type="OrthoDB" id="9907776at2759"/>
<dbReference type="AlphaFoldDB" id="A0A8J6JS59"/>
<evidence type="ECO:0000313" key="2">
    <source>
        <dbReference type="Proteomes" id="UP000770717"/>
    </source>
</evidence>
<comment type="caution">
    <text evidence="1">The sequence shown here is derived from an EMBL/GenBank/DDBJ whole genome shotgun (WGS) entry which is preliminary data.</text>
</comment>
<evidence type="ECO:0000313" key="1">
    <source>
        <dbReference type="EMBL" id="KAG9468802.1"/>
    </source>
</evidence>
<dbReference type="InterPro" id="IPR045860">
    <property type="entry name" value="Snake_toxin-like_sf"/>
</dbReference>
<evidence type="ECO:0008006" key="3">
    <source>
        <dbReference type="Google" id="ProtNLM"/>
    </source>
</evidence>
<dbReference type="Gene3D" id="2.10.60.10">
    <property type="entry name" value="CD59"/>
    <property type="match status" value="1"/>
</dbReference>
<protein>
    <recommendedName>
        <fullName evidence="3">UPAR/Ly6 domain-containing protein</fullName>
    </recommendedName>
</protein>
<dbReference type="Proteomes" id="UP000770717">
    <property type="component" value="Unassembled WGS sequence"/>
</dbReference>
<reference evidence="1" key="1">
    <citation type="thesis" date="2020" institute="ProQuest LLC" country="789 East Eisenhower Parkway, Ann Arbor, MI, USA">
        <title>Comparative Genomics and Chromosome Evolution.</title>
        <authorList>
            <person name="Mudd A.B."/>
        </authorList>
    </citation>
    <scope>NUCLEOTIDE SEQUENCE</scope>
    <source>
        <strain evidence="1">HN-11 Male</strain>
        <tissue evidence="1">Kidney and liver</tissue>
    </source>
</reference>
<gene>
    <name evidence="1" type="ORF">GDO78_021916</name>
</gene>
<sequence length="108" mass="11956">MAIFAGDCLQCMTCSSASPDSCSTTRIENCPVGRVCASQYKILKTNTVIFQDYKRYCASQSECTLTGSFTYYSTSEKIATTCCFSDLCIPARPKGKYRCMLKNPEKSC</sequence>
<keyword evidence="2" id="KW-1185">Reference proteome</keyword>
<name>A0A8J6JS59_ELECQ</name>
<organism evidence="1 2">
    <name type="scientific">Eleutherodactylus coqui</name>
    <name type="common">Puerto Rican coqui</name>
    <dbReference type="NCBI Taxonomy" id="57060"/>
    <lineage>
        <taxon>Eukaryota</taxon>
        <taxon>Metazoa</taxon>
        <taxon>Chordata</taxon>
        <taxon>Craniata</taxon>
        <taxon>Vertebrata</taxon>
        <taxon>Euteleostomi</taxon>
        <taxon>Amphibia</taxon>
        <taxon>Batrachia</taxon>
        <taxon>Anura</taxon>
        <taxon>Neobatrachia</taxon>
        <taxon>Hyloidea</taxon>
        <taxon>Eleutherodactylidae</taxon>
        <taxon>Eleutherodactylinae</taxon>
        <taxon>Eleutherodactylus</taxon>
        <taxon>Eleutherodactylus</taxon>
    </lineage>
</organism>
<accession>A0A8J6JS59</accession>
<dbReference type="EMBL" id="WNTK01000726">
    <property type="protein sequence ID" value="KAG9468802.1"/>
    <property type="molecule type" value="Genomic_DNA"/>
</dbReference>
<dbReference type="SUPFAM" id="SSF57302">
    <property type="entry name" value="Snake toxin-like"/>
    <property type="match status" value="1"/>
</dbReference>
<proteinExistence type="predicted"/>